<protein>
    <recommendedName>
        <fullName evidence="5">Tyrosine-protein kinase ephrin type A/B receptor-like domain-containing protein</fullName>
    </recommendedName>
</protein>
<name>A0A7J6PFT9_PEROL</name>
<dbReference type="AlphaFoldDB" id="A0A7J6PFT9"/>
<evidence type="ECO:0000256" key="2">
    <source>
        <dbReference type="SAM" id="Phobius"/>
    </source>
</evidence>
<accession>A0A7J6PFT9</accession>
<dbReference type="PANTHER" id="PTHR11319:SF35">
    <property type="entry name" value="OUTER MEMBRANE PROTEIN PMPC-RELATED"/>
    <property type="match status" value="1"/>
</dbReference>
<dbReference type="OrthoDB" id="411811at2759"/>
<feature type="transmembrane region" description="Helical" evidence="2">
    <location>
        <begin position="804"/>
        <end position="826"/>
    </location>
</feature>
<feature type="transmembrane region" description="Helical" evidence="2">
    <location>
        <begin position="743"/>
        <end position="760"/>
    </location>
</feature>
<sequence length="1167" mass="130501">MNLDENLPNAYLGVPPHLGGARCPPGTTPATGTPTSLSDCKCSAGYKLRCPMCEGQDPSLGPDCIACDIGQYKAVVGNHSQCVLCPEAFETTREVGSTHHPPSPYPCPAHQVSIAAGSGRRSHCVCSRGFGMVDGRQSIADYHVPRSEWRFRLLIGNESAALNITPQLCITPTRCTHPSESPRPITGGAEWRWTLSIPSVAVSSVLLDFDGDIIKGESYGELLAYATCYCSRGYWRDVETEFSSGAEIGKRTPLNCKPCALLESADGRQVAECPGRHIPIPSEGFALLPMRVNQVYGVKSSQPPLVGHRALTSTVVSPHNPTYMECRISDLMQLDGPLDGDEKAPSVCKRGGHCARGMRSLMCSACESGWHRSNTYTQCDRCSDEISLHRLTVALYLLVYAGGIIILSKFTVDAAASVVRPIHSVICKVALNYWLALSVLQRFDITQIKMYEWNVALGETLRNVFVPHWVSDAINTIVLWTGELPGLSVKAALMCLLPYGTDKYIAIGVFYLVLPVLLLLVVTLLSAVALATRRLCKLGYGFSVTLGNPGPRSSGFMHRTAHLSVEAFSRTLNSEPRFLSVWRVFDGIPIGLPQRLMAFLQDMIPVYVATLYLIWSPVTDAMLELLQCEIFELPHASGAKLLSRRWVVDPDLVCYSGVHTSLTAISIVGLLLWTVGAPLLGLLIIYRGKATSQLHDAPFLRSYGFLYLGYEDRCWYWEAIKRAQALAYGFVATWPMGDVKARLVMYAMISGVSSIAHALMEPFDDRSSRLLDRQELHSLLLVFATQIAVQVVITFPLPQGAISAIFLIVVFLNVVHMLRILGYFTIEYCLHIEYEITLRDRRELEKSRMLHKERIQAMREHLVQEGRGPPYLRESLNPIRVHVRVWYNPVSTILCLVRRYKSLHSRLALVKVLEDGSDPRTAAPSAQLYAVLVPKAPCRTLPRLRYCFLGTPLPSHCEYRINSWERDYFQRTQRSLLDHFTRQCGWNSIGGDIHEFILRVLLAYAQRERRERQENCGVLPEVTDERVSDAGGVHEVPWYKKCSVLKLPEDITIDELHDVPVVERDKHRAPLYRSKISKKAREIIPNEMSFHGDELFRASLRAKKLSSSSVTEIRRKWESEKMDNKREKLPSSSRGGPTRKREQPLREELRSGQQSAVSAVADPQMTN</sequence>
<dbReference type="Proteomes" id="UP000541610">
    <property type="component" value="Unassembled WGS sequence"/>
</dbReference>
<proteinExistence type="predicted"/>
<feature type="transmembrane region" description="Helical" evidence="2">
    <location>
        <begin position="780"/>
        <end position="797"/>
    </location>
</feature>
<feature type="compositionally biased region" description="Basic and acidic residues" evidence="1">
    <location>
        <begin position="1139"/>
        <end position="1150"/>
    </location>
</feature>
<keyword evidence="2" id="KW-1133">Transmembrane helix</keyword>
<feature type="region of interest" description="Disordered" evidence="1">
    <location>
        <begin position="1111"/>
        <end position="1167"/>
    </location>
</feature>
<evidence type="ECO:0008006" key="5">
    <source>
        <dbReference type="Google" id="ProtNLM"/>
    </source>
</evidence>
<reference evidence="3 4" key="1">
    <citation type="submission" date="2020-04" db="EMBL/GenBank/DDBJ databases">
        <title>Perkinsus olseni comparative genomics.</title>
        <authorList>
            <person name="Bogema D.R."/>
        </authorList>
    </citation>
    <scope>NUCLEOTIDE SEQUENCE [LARGE SCALE GENOMIC DNA]</scope>
    <source>
        <strain evidence="3">00978-12</strain>
    </source>
</reference>
<feature type="transmembrane region" description="Helical" evidence="2">
    <location>
        <begin position="504"/>
        <end position="530"/>
    </location>
</feature>
<dbReference type="PANTHER" id="PTHR11319">
    <property type="entry name" value="G PROTEIN-COUPLED RECEPTOR-RELATED"/>
    <property type="match status" value="1"/>
</dbReference>
<comment type="caution">
    <text evidence="3">The sequence shown here is derived from an EMBL/GenBank/DDBJ whole genome shotgun (WGS) entry which is preliminary data.</text>
</comment>
<organism evidence="3 4">
    <name type="scientific">Perkinsus olseni</name>
    <name type="common">Perkinsus atlanticus</name>
    <dbReference type="NCBI Taxonomy" id="32597"/>
    <lineage>
        <taxon>Eukaryota</taxon>
        <taxon>Sar</taxon>
        <taxon>Alveolata</taxon>
        <taxon>Perkinsozoa</taxon>
        <taxon>Perkinsea</taxon>
        <taxon>Perkinsida</taxon>
        <taxon>Perkinsidae</taxon>
        <taxon>Perkinsus</taxon>
    </lineage>
</organism>
<evidence type="ECO:0000256" key="1">
    <source>
        <dbReference type="SAM" id="MobiDB-lite"/>
    </source>
</evidence>
<dbReference type="EMBL" id="JABANP010000024">
    <property type="protein sequence ID" value="KAF4695074.1"/>
    <property type="molecule type" value="Genomic_DNA"/>
</dbReference>
<evidence type="ECO:0000313" key="4">
    <source>
        <dbReference type="Proteomes" id="UP000541610"/>
    </source>
</evidence>
<keyword evidence="2" id="KW-0812">Transmembrane</keyword>
<feature type="transmembrane region" description="Helical" evidence="2">
    <location>
        <begin position="662"/>
        <end position="686"/>
    </location>
</feature>
<keyword evidence="2" id="KW-0472">Membrane</keyword>
<feature type="compositionally biased region" description="Basic and acidic residues" evidence="1">
    <location>
        <begin position="1112"/>
        <end position="1129"/>
    </location>
</feature>
<gene>
    <name evidence="3" type="ORF">FOZ60_005811</name>
</gene>
<evidence type="ECO:0000313" key="3">
    <source>
        <dbReference type="EMBL" id="KAF4695074.1"/>
    </source>
</evidence>